<keyword evidence="9" id="KW-1185">Reference proteome</keyword>
<evidence type="ECO:0000256" key="1">
    <source>
        <dbReference type="ARBA" id="ARBA00004651"/>
    </source>
</evidence>
<feature type="transmembrane region" description="Helical" evidence="6">
    <location>
        <begin position="314"/>
        <end position="335"/>
    </location>
</feature>
<keyword evidence="5 6" id="KW-0472">Membrane</keyword>
<feature type="transmembrane region" description="Helical" evidence="6">
    <location>
        <begin position="280"/>
        <end position="302"/>
    </location>
</feature>
<feature type="transmembrane region" description="Helical" evidence="6">
    <location>
        <begin position="207"/>
        <end position="229"/>
    </location>
</feature>
<feature type="transmembrane region" description="Helical" evidence="6">
    <location>
        <begin position="578"/>
        <end position="602"/>
    </location>
</feature>
<dbReference type="Pfam" id="PF03176">
    <property type="entry name" value="MMPL"/>
    <property type="match status" value="2"/>
</dbReference>
<gene>
    <name evidence="8" type="ORF">DFR71_3770</name>
</gene>
<evidence type="ECO:0000259" key="7">
    <source>
        <dbReference type="PROSITE" id="PS50156"/>
    </source>
</evidence>
<dbReference type="InterPro" id="IPR000731">
    <property type="entry name" value="SSD"/>
</dbReference>
<evidence type="ECO:0000256" key="6">
    <source>
        <dbReference type="SAM" id="Phobius"/>
    </source>
</evidence>
<feature type="transmembrane region" description="Helical" evidence="6">
    <location>
        <begin position="177"/>
        <end position="200"/>
    </location>
</feature>
<dbReference type="RefSeq" id="WP_067447196.1">
    <property type="nucleotide sequence ID" value="NZ_SMFR01000002.1"/>
</dbReference>
<dbReference type="STRING" id="1210063.GCA_001612665_01427"/>
<feature type="transmembrane region" description="Helical" evidence="6">
    <location>
        <begin position="366"/>
        <end position="384"/>
    </location>
</feature>
<dbReference type="SUPFAM" id="SSF82866">
    <property type="entry name" value="Multidrug efflux transporter AcrB transmembrane domain"/>
    <property type="match status" value="2"/>
</dbReference>
<keyword evidence="2" id="KW-1003">Cell membrane</keyword>
<feature type="transmembrane region" description="Helical" evidence="6">
    <location>
        <begin position="663"/>
        <end position="683"/>
    </location>
</feature>
<dbReference type="PANTHER" id="PTHR33406:SF13">
    <property type="entry name" value="MEMBRANE PROTEIN YDFJ"/>
    <property type="match status" value="1"/>
</dbReference>
<protein>
    <submittedName>
        <fullName evidence="8">RND superfamily putative drug exporter</fullName>
    </submittedName>
</protein>
<feature type="transmembrane region" description="Helical" evidence="6">
    <location>
        <begin position="235"/>
        <end position="259"/>
    </location>
</feature>
<evidence type="ECO:0000256" key="3">
    <source>
        <dbReference type="ARBA" id="ARBA00022692"/>
    </source>
</evidence>
<dbReference type="Proteomes" id="UP000294856">
    <property type="component" value="Unassembled WGS sequence"/>
</dbReference>
<keyword evidence="4 6" id="KW-1133">Transmembrane helix</keyword>
<dbReference type="GO" id="GO:0005886">
    <property type="term" value="C:plasma membrane"/>
    <property type="evidence" value="ECO:0007669"/>
    <property type="project" value="UniProtKB-SubCell"/>
</dbReference>
<dbReference type="InterPro" id="IPR050545">
    <property type="entry name" value="Mycobact_MmpL"/>
</dbReference>
<reference evidence="8 9" key="1">
    <citation type="submission" date="2019-03" db="EMBL/GenBank/DDBJ databases">
        <title>Genomic Encyclopedia of Type Strains, Phase IV (KMG-IV): sequencing the most valuable type-strain genomes for metagenomic binning, comparative biology and taxonomic classification.</title>
        <authorList>
            <person name="Goeker M."/>
        </authorList>
    </citation>
    <scope>NUCLEOTIDE SEQUENCE [LARGE SCALE GENOMIC DNA]</scope>
    <source>
        <strain evidence="8 9">DSM 44684</strain>
    </source>
</reference>
<comment type="subcellular location">
    <subcellularLocation>
        <location evidence="1">Cell membrane</location>
        <topology evidence="1">Multi-pass membrane protein</topology>
    </subcellularLocation>
</comment>
<keyword evidence="3 6" id="KW-0812">Transmembrane</keyword>
<evidence type="ECO:0000313" key="8">
    <source>
        <dbReference type="EMBL" id="TCJ97721.1"/>
    </source>
</evidence>
<dbReference type="EMBL" id="SMFR01000002">
    <property type="protein sequence ID" value="TCJ97721.1"/>
    <property type="molecule type" value="Genomic_DNA"/>
</dbReference>
<feature type="transmembrane region" description="Helical" evidence="6">
    <location>
        <begin position="638"/>
        <end position="657"/>
    </location>
</feature>
<evidence type="ECO:0000256" key="2">
    <source>
        <dbReference type="ARBA" id="ARBA00022475"/>
    </source>
</evidence>
<evidence type="ECO:0000256" key="4">
    <source>
        <dbReference type="ARBA" id="ARBA00022989"/>
    </source>
</evidence>
<feature type="domain" description="SSD" evidence="7">
    <location>
        <begin position="219"/>
        <end position="334"/>
    </location>
</feature>
<dbReference type="Gene3D" id="1.20.1640.10">
    <property type="entry name" value="Multidrug efflux transporter AcrB transmembrane domain"/>
    <property type="match status" value="2"/>
</dbReference>
<proteinExistence type="predicted"/>
<dbReference type="OrthoDB" id="7051771at2"/>
<feature type="transmembrane region" description="Helical" evidence="6">
    <location>
        <begin position="550"/>
        <end position="572"/>
    </location>
</feature>
<evidence type="ECO:0000256" key="5">
    <source>
        <dbReference type="ARBA" id="ARBA00023136"/>
    </source>
</evidence>
<dbReference type="PANTHER" id="PTHR33406">
    <property type="entry name" value="MEMBRANE PROTEIN MJ1562-RELATED"/>
    <property type="match status" value="1"/>
</dbReference>
<name>A0A4R1G1Y6_9NOCA</name>
<sequence>MRRFAEVVVALPKVLIGIWFVVLLAGAGLAQTTIDRLAVDFALPGQPGDTAGKAVVSTFGTAGEASSPLIVTLTVPEGQSVAEHRPQIAAMFEALSTARMFDTPLQVYHAGNSTDPSAFVTGDGRTALAYVFYPPPRTAVPVPPAQQLEPLRESLPAGWELGLTGRDALAVGEGSDIGVGVMLELVIASVGALLVLAYVFGSFLAVLPLLTAMVSIPAALLLLLPMTYAADISFVVQYLISLVGLGLGIDYSLLLVTRWREERQRGRDNRGAVVAAMETAGHAVVMSGITVAIGLLALLLLPVPWIRTVGVGGALIPLVTVLATLTLTPAILIVVGPKLDWPRRRDDREIGPGWRGWTTLVVRRRWLAAALGVLLLAGATVPFLRAEFGVASAESLARSGPEQTTYERLKADGIPTGALTPIEVLVHSDAAARTSAVLAGVDGIWKVVTANGADPLLNRPLRGAGPQVTMVLAFPYEQTISGPSTTVVDRATDAVAGEDAVIGLTGLGPARADFQRAVYDNFGWVIAALSILIFLVLARAFRSPVLALKAVLMNIVSLSAAMGAMVLCWQWGIGSDLLYGLPATGAITVWVPILVFAFLFGLSMDYEVFILARIREAYLRTGDTDTAIVEGIGRTGRLVTCAALILFLSFAAMSTGPGTDLKIMATGLGLGILLDATIIRSLLLPATVSLFGRWNWYIPTRGHGRVPERTDREATLSTS</sequence>
<organism evidence="8 9">
    <name type="scientific">Nocardia alba</name>
    <dbReference type="NCBI Taxonomy" id="225051"/>
    <lineage>
        <taxon>Bacteria</taxon>
        <taxon>Bacillati</taxon>
        <taxon>Actinomycetota</taxon>
        <taxon>Actinomycetes</taxon>
        <taxon>Mycobacteriales</taxon>
        <taxon>Nocardiaceae</taxon>
        <taxon>Nocardia</taxon>
    </lineage>
</organism>
<feature type="transmembrane region" description="Helical" evidence="6">
    <location>
        <begin position="521"/>
        <end position="538"/>
    </location>
</feature>
<accession>A0A4R1G1Y6</accession>
<dbReference type="PROSITE" id="PS50156">
    <property type="entry name" value="SSD"/>
    <property type="match status" value="1"/>
</dbReference>
<dbReference type="InterPro" id="IPR004869">
    <property type="entry name" value="MMPL_dom"/>
</dbReference>
<dbReference type="AlphaFoldDB" id="A0A4R1G1Y6"/>
<evidence type="ECO:0000313" key="9">
    <source>
        <dbReference type="Proteomes" id="UP000294856"/>
    </source>
</evidence>
<comment type="caution">
    <text evidence="8">The sequence shown here is derived from an EMBL/GenBank/DDBJ whole genome shotgun (WGS) entry which is preliminary data.</text>
</comment>